<evidence type="ECO:0000313" key="3">
    <source>
        <dbReference type="Proteomes" id="UP000235371"/>
    </source>
</evidence>
<dbReference type="Proteomes" id="UP000235371">
    <property type="component" value="Unassembled WGS sequence"/>
</dbReference>
<name>A0A2J6TCL1_9HELO</name>
<dbReference type="EMBL" id="KZ613788">
    <property type="protein sequence ID" value="PMD60743.1"/>
    <property type="molecule type" value="Genomic_DNA"/>
</dbReference>
<gene>
    <name evidence="2" type="ORF">K444DRAFT_388300</name>
</gene>
<dbReference type="AlphaFoldDB" id="A0A2J6TCL1"/>
<feature type="region of interest" description="Disordered" evidence="1">
    <location>
        <begin position="29"/>
        <end position="60"/>
    </location>
</feature>
<evidence type="ECO:0000256" key="1">
    <source>
        <dbReference type="SAM" id="MobiDB-lite"/>
    </source>
</evidence>
<dbReference type="RefSeq" id="XP_024737647.1">
    <property type="nucleotide sequence ID" value="XM_024872414.1"/>
</dbReference>
<reference evidence="2 3" key="1">
    <citation type="submission" date="2016-04" db="EMBL/GenBank/DDBJ databases">
        <title>A degradative enzymes factory behind the ericoid mycorrhizal symbiosis.</title>
        <authorList>
            <consortium name="DOE Joint Genome Institute"/>
            <person name="Martino E."/>
            <person name="Morin E."/>
            <person name="Grelet G."/>
            <person name="Kuo A."/>
            <person name="Kohler A."/>
            <person name="Daghino S."/>
            <person name="Barry K."/>
            <person name="Choi C."/>
            <person name="Cichocki N."/>
            <person name="Clum A."/>
            <person name="Copeland A."/>
            <person name="Hainaut M."/>
            <person name="Haridas S."/>
            <person name="Labutti K."/>
            <person name="Lindquist E."/>
            <person name="Lipzen A."/>
            <person name="Khouja H.-R."/>
            <person name="Murat C."/>
            <person name="Ohm R."/>
            <person name="Olson A."/>
            <person name="Spatafora J."/>
            <person name="Veneault-Fourrey C."/>
            <person name="Henrissat B."/>
            <person name="Grigoriev I."/>
            <person name="Martin F."/>
            <person name="Perotto S."/>
        </authorList>
    </citation>
    <scope>NUCLEOTIDE SEQUENCE [LARGE SCALE GENOMIC DNA]</scope>
    <source>
        <strain evidence="2 3">E</strain>
    </source>
</reference>
<dbReference type="InParanoid" id="A0A2J6TCL1"/>
<proteinExistence type="predicted"/>
<keyword evidence="3" id="KW-1185">Reference proteome</keyword>
<protein>
    <submittedName>
        <fullName evidence="2">Uncharacterized protein</fullName>
    </submittedName>
</protein>
<dbReference type="GeneID" id="36580495"/>
<sequence>MDPEGVLDKHRELDIIGNSASAFWKSLPTQSGVSSSKAKHAASPISRLPPPASQRHPAQMPATATLCVPTVILCSSGVAGTSPSQPLHPSNPPNDFFVIPNSFLLQHLRSTESQSHCSNPPRNNLLNSFARILFLHTH</sequence>
<evidence type="ECO:0000313" key="2">
    <source>
        <dbReference type="EMBL" id="PMD60743.1"/>
    </source>
</evidence>
<organism evidence="2 3">
    <name type="scientific">Hyaloscypha bicolor E</name>
    <dbReference type="NCBI Taxonomy" id="1095630"/>
    <lineage>
        <taxon>Eukaryota</taxon>
        <taxon>Fungi</taxon>
        <taxon>Dikarya</taxon>
        <taxon>Ascomycota</taxon>
        <taxon>Pezizomycotina</taxon>
        <taxon>Leotiomycetes</taxon>
        <taxon>Helotiales</taxon>
        <taxon>Hyaloscyphaceae</taxon>
        <taxon>Hyaloscypha</taxon>
        <taxon>Hyaloscypha bicolor</taxon>
    </lineage>
</organism>
<accession>A0A2J6TCL1</accession>